<proteinExistence type="inferred from homology"/>
<reference evidence="3" key="1">
    <citation type="submission" date="2020-02" db="EMBL/GenBank/DDBJ databases">
        <authorList>
            <person name="Meier V. D."/>
        </authorList>
    </citation>
    <scope>NUCLEOTIDE SEQUENCE</scope>
    <source>
        <strain evidence="3">AVDCRST_MAG85</strain>
    </source>
</reference>
<dbReference type="PRINTS" id="PR00080">
    <property type="entry name" value="SDRFAMILY"/>
</dbReference>
<dbReference type="InterPro" id="IPR036291">
    <property type="entry name" value="NAD(P)-bd_dom_sf"/>
</dbReference>
<dbReference type="EC" id="1.1.1.100" evidence="3"/>
<evidence type="ECO:0000256" key="1">
    <source>
        <dbReference type="ARBA" id="ARBA00006484"/>
    </source>
</evidence>
<dbReference type="Gene3D" id="3.40.50.720">
    <property type="entry name" value="NAD(P)-binding Rossmann-like Domain"/>
    <property type="match status" value="1"/>
</dbReference>
<dbReference type="GO" id="GO:0004316">
    <property type="term" value="F:3-oxoacyl-[acyl-carrier-protein] reductase (NADPH) activity"/>
    <property type="evidence" value="ECO:0007669"/>
    <property type="project" value="UniProtKB-EC"/>
</dbReference>
<sequence length="263" mass="26752">MVQNKSSSTAVLDGPRELEGKRVVLTGGSRGIGAAIAERLLADGALVVTTARTAPAETPDGLEFVTGDVRTPRGIQAIADAAIEHLGGVDVVVNNAGAARAYPAGSLAIEPDEWQDALDVNFLAAVRLNAALAPRMIEQGSGAIVNIASSAAFDVPGPMLHYGAAKAALIAYSKGLATELAPHGVRVNTITPGHVASPGADEVREGLATAFGITVSDIHATVPIGRIGRGDDIAEAVAYLVSDRAAYVAGANLVVDGGEQRRP</sequence>
<keyword evidence="2 3" id="KW-0560">Oxidoreductase</keyword>
<dbReference type="InterPro" id="IPR002347">
    <property type="entry name" value="SDR_fam"/>
</dbReference>
<dbReference type="InterPro" id="IPR020904">
    <property type="entry name" value="Sc_DH/Rdtase_CS"/>
</dbReference>
<protein>
    <submittedName>
        <fullName evidence="3">3-oxoacyl-[acyl-carrier protein] reductase</fullName>
        <ecNumber evidence="3">1.1.1.100</ecNumber>
    </submittedName>
</protein>
<comment type="similarity">
    <text evidence="1">Belongs to the short-chain dehydrogenases/reductases (SDR) family.</text>
</comment>
<dbReference type="NCBIfam" id="NF005095">
    <property type="entry name" value="PRK06523.1"/>
    <property type="match status" value="1"/>
</dbReference>
<dbReference type="PRINTS" id="PR00081">
    <property type="entry name" value="GDHRDH"/>
</dbReference>
<organism evidence="3">
    <name type="scientific">uncultured Solirubrobacteraceae bacterium</name>
    <dbReference type="NCBI Taxonomy" id="1162706"/>
    <lineage>
        <taxon>Bacteria</taxon>
        <taxon>Bacillati</taxon>
        <taxon>Actinomycetota</taxon>
        <taxon>Thermoleophilia</taxon>
        <taxon>Solirubrobacterales</taxon>
        <taxon>Solirubrobacteraceae</taxon>
        <taxon>environmental samples</taxon>
    </lineage>
</organism>
<gene>
    <name evidence="3" type="ORF">AVDCRST_MAG85-4187</name>
</gene>
<evidence type="ECO:0000313" key="3">
    <source>
        <dbReference type="EMBL" id="CAA9536602.1"/>
    </source>
</evidence>
<dbReference type="FunFam" id="3.40.50.720:FF:000084">
    <property type="entry name" value="Short-chain dehydrogenase reductase"/>
    <property type="match status" value="1"/>
</dbReference>
<dbReference type="PANTHER" id="PTHR42760">
    <property type="entry name" value="SHORT-CHAIN DEHYDROGENASES/REDUCTASES FAMILY MEMBER"/>
    <property type="match status" value="1"/>
</dbReference>
<name>A0A6J4U2S5_9ACTN</name>
<dbReference type="AlphaFoldDB" id="A0A6J4U2S5"/>
<accession>A0A6J4U2S5</accession>
<dbReference type="Pfam" id="PF13561">
    <property type="entry name" value="adh_short_C2"/>
    <property type="match status" value="1"/>
</dbReference>
<dbReference type="PROSITE" id="PS00061">
    <property type="entry name" value="ADH_SHORT"/>
    <property type="match status" value="1"/>
</dbReference>
<dbReference type="SUPFAM" id="SSF51735">
    <property type="entry name" value="NAD(P)-binding Rossmann-fold domains"/>
    <property type="match status" value="1"/>
</dbReference>
<dbReference type="PANTHER" id="PTHR42760:SF133">
    <property type="entry name" value="3-OXOACYL-[ACYL-CARRIER-PROTEIN] REDUCTASE"/>
    <property type="match status" value="1"/>
</dbReference>
<dbReference type="EMBL" id="CADCVT010000475">
    <property type="protein sequence ID" value="CAA9536602.1"/>
    <property type="molecule type" value="Genomic_DNA"/>
</dbReference>
<evidence type="ECO:0000256" key="2">
    <source>
        <dbReference type="ARBA" id="ARBA00023002"/>
    </source>
</evidence>